<dbReference type="Gene3D" id="3.80.10.10">
    <property type="entry name" value="Ribonuclease Inhibitor"/>
    <property type="match status" value="1"/>
</dbReference>
<protein>
    <submittedName>
        <fullName evidence="1">Uncharacterized protein</fullName>
    </submittedName>
</protein>
<dbReference type="AlphaFoldDB" id="A0A9D4GXM4"/>
<dbReference type="SUPFAM" id="SSF52047">
    <property type="entry name" value="RNI-like"/>
    <property type="match status" value="2"/>
</dbReference>
<sequence length="538" mass="60045">MTSLSVFVGLDNSSMKRVSSSGHSQISRTQMECLNNLSLSYKKCEWTREVESNVLETLALNLIDDDHILLEALHSLKIKSLSFSGSGRLDSFEREHVKLLSHAQSSLNKLETLILEEDIKRFENNICLLKALRGLPILSLSVRSDRLTGKEASELSHSLLSLKQLETLALEFIHPFRREFPHGMDINSLSLSGRLDIFAPLKALFGLHIRSLSLSLGRLTEQDASELSHSLLSLKQLETLALEFIDTSPFPSETLQFMFIGSLSLSGRLDSFEREHALLSMNQLGTLLMELSIWIYKNNVSLLGALCGLHVRSLSLWLCRLTEQDASELSNTLLSLKQLEVLCLLLTNGSPFLWEALHSLQIKSLSLSGSLNHSKEHVRLVSQSLLSLTQLEKLSIDLRREKFDANIFMCESLCGLHIKSLTLSLSLSLYRLTGQDVSELSHSLSSLEQLEVLSLDISDDSNKPGLWKVLHGLHIKNLSLNCFFGKFTKEQVLSLADALPTLTRLEILTMNCLDSSNPGLLEILRSLNSSGVCVRLNS</sequence>
<name>A0A9D4GXM4_DREPO</name>
<evidence type="ECO:0000313" key="1">
    <source>
        <dbReference type="EMBL" id="KAH3824890.1"/>
    </source>
</evidence>
<reference evidence="1" key="2">
    <citation type="submission" date="2020-11" db="EMBL/GenBank/DDBJ databases">
        <authorList>
            <person name="McCartney M.A."/>
            <person name="Auch B."/>
            <person name="Kono T."/>
            <person name="Mallez S."/>
            <person name="Becker A."/>
            <person name="Gohl D.M."/>
            <person name="Silverstein K.A.T."/>
            <person name="Koren S."/>
            <person name="Bechman K.B."/>
            <person name="Herman A."/>
            <person name="Abrahante J.E."/>
            <person name="Garbe J."/>
        </authorList>
    </citation>
    <scope>NUCLEOTIDE SEQUENCE</scope>
    <source>
        <strain evidence="1">Duluth1</strain>
        <tissue evidence="1">Whole animal</tissue>
    </source>
</reference>
<evidence type="ECO:0000313" key="2">
    <source>
        <dbReference type="Proteomes" id="UP000828390"/>
    </source>
</evidence>
<accession>A0A9D4GXM4</accession>
<reference evidence="1" key="1">
    <citation type="journal article" date="2019" name="bioRxiv">
        <title>The Genome of the Zebra Mussel, Dreissena polymorpha: A Resource for Invasive Species Research.</title>
        <authorList>
            <person name="McCartney M.A."/>
            <person name="Auch B."/>
            <person name="Kono T."/>
            <person name="Mallez S."/>
            <person name="Zhang Y."/>
            <person name="Obille A."/>
            <person name="Becker A."/>
            <person name="Abrahante J.E."/>
            <person name="Garbe J."/>
            <person name="Badalamenti J.P."/>
            <person name="Herman A."/>
            <person name="Mangelson H."/>
            <person name="Liachko I."/>
            <person name="Sullivan S."/>
            <person name="Sone E.D."/>
            <person name="Koren S."/>
            <person name="Silverstein K.A.T."/>
            <person name="Beckman K.B."/>
            <person name="Gohl D.M."/>
        </authorList>
    </citation>
    <scope>NUCLEOTIDE SEQUENCE</scope>
    <source>
        <strain evidence="1">Duluth1</strain>
        <tissue evidence="1">Whole animal</tissue>
    </source>
</reference>
<organism evidence="1 2">
    <name type="scientific">Dreissena polymorpha</name>
    <name type="common">Zebra mussel</name>
    <name type="synonym">Mytilus polymorpha</name>
    <dbReference type="NCBI Taxonomy" id="45954"/>
    <lineage>
        <taxon>Eukaryota</taxon>
        <taxon>Metazoa</taxon>
        <taxon>Spiralia</taxon>
        <taxon>Lophotrochozoa</taxon>
        <taxon>Mollusca</taxon>
        <taxon>Bivalvia</taxon>
        <taxon>Autobranchia</taxon>
        <taxon>Heteroconchia</taxon>
        <taxon>Euheterodonta</taxon>
        <taxon>Imparidentia</taxon>
        <taxon>Neoheterodontei</taxon>
        <taxon>Myida</taxon>
        <taxon>Dreissenoidea</taxon>
        <taxon>Dreissenidae</taxon>
        <taxon>Dreissena</taxon>
    </lineage>
</organism>
<dbReference type="InterPro" id="IPR032675">
    <property type="entry name" value="LRR_dom_sf"/>
</dbReference>
<comment type="caution">
    <text evidence="1">The sequence shown here is derived from an EMBL/GenBank/DDBJ whole genome shotgun (WGS) entry which is preliminary data.</text>
</comment>
<gene>
    <name evidence="1" type="ORF">DPMN_126746</name>
</gene>
<dbReference type="EMBL" id="JAIWYP010000005">
    <property type="protein sequence ID" value="KAH3824890.1"/>
    <property type="molecule type" value="Genomic_DNA"/>
</dbReference>
<dbReference type="Proteomes" id="UP000828390">
    <property type="component" value="Unassembled WGS sequence"/>
</dbReference>
<keyword evidence="2" id="KW-1185">Reference proteome</keyword>
<proteinExistence type="predicted"/>